<comment type="caution">
    <text evidence="1">The sequence shown here is derived from an EMBL/GenBank/DDBJ whole genome shotgun (WGS) entry which is preliminary data.</text>
</comment>
<keyword evidence="2" id="KW-1185">Reference proteome</keyword>
<name>A0ACC2NR29_9HYME</name>
<sequence length="385" mass="44714">MYPSFNSLIKREFVHKNPIVYLDLAIAEDYLGRIIIELYSDLVPKTAENFRALCTGECGIGINGKPLHYRGTKFHKLVPRMMIQGGDIINFDGTSGESIYGPYFHDEDLSTPHNQRGLLTMVNHGKPDTNSSQFVICSMPCHQLDGYNVVFGKIINGFGIIEEIELEVPRLSDGITPVHDIWIVDCGELTGVNSEFWEVECNDGEDFYPFSPEDWCRWPNIDDIPHYEVLKIAKDITATGDQYYKTKQYRFAERKFRKALRYLHYLNTVNNEGEEKYSVKIFKYNLWLNIAACRLHQNWPSQCMNICDWILDWDQNNIRAMYLRARASKKLGQLELAWIDLNIANKISPDTMYIRRQMRKIEDEIGDLSYIDDFCELVAECCVCY</sequence>
<dbReference type="EMBL" id="CM056743">
    <property type="protein sequence ID" value="KAJ8673562.1"/>
    <property type="molecule type" value="Genomic_DNA"/>
</dbReference>
<organism evidence="1 2">
    <name type="scientific">Eretmocerus hayati</name>
    <dbReference type="NCBI Taxonomy" id="131215"/>
    <lineage>
        <taxon>Eukaryota</taxon>
        <taxon>Metazoa</taxon>
        <taxon>Ecdysozoa</taxon>
        <taxon>Arthropoda</taxon>
        <taxon>Hexapoda</taxon>
        <taxon>Insecta</taxon>
        <taxon>Pterygota</taxon>
        <taxon>Neoptera</taxon>
        <taxon>Endopterygota</taxon>
        <taxon>Hymenoptera</taxon>
        <taxon>Apocrita</taxon>
        <taxon>Proctotrupomorpha</taxon>
        <taxon>Chalcidoidea</taxon>
        <taxon>Aphelinidae</taxon>
        <taxon>Aphelininae</taxon>
        <taxon>Eretmocerus</taxon>
    </lineage>
</organism>
<proteinExistence type="predicted"/>
<evidence type="ECO:0000313" key="2">
    <source>
        <dbReference type="Proteomes" id="UP001239111"/>
    </source>
</evidence>
<protein>
    <submittedName>
        <fullName evidence="1">Uncharacterized protein</fullName>
    </submittedName>
</protein>
<reference evidence="1" key="1">
    <citation type="submission" date="2023-04" db="EMBL/GenBank/DDBJ databases">
        <title>A chromosome-level genome assembly of the parasitoid wasp Eretmocerus hayati.</title>
        <authorList>
            <person name="Zhong Y."/>
            <person name="Liu S."/>
            <person name="Liu Y."/>
        </authorList>
    </citation>
    <scope>NUCLEOTIDE SEQUENCE</scope>
    <source>
        <strain evidence="1">ZJU_SS_LIU_2023</strain>
    </source>
</reference>
<accession>A0ACC2NR29</accession>
<evidence type="ECO:0000313" key="1">
    <source>
        <dbReference type="EMBL" id="KAJ8673562.1"/>
    </source>
</evidence>
<dbReference type="Proteomes" id="UP001239111">
    <property type="component" value="Chromosome 3"/>
</dbReference>
<gene>
    <name evidence="1" type="ORF">QAD02_004824</name>
</gene>